<dbReference type="NCBIfam" id="TIGR00129">
    <property type="entry name" value="fdhD_narQ"/>
    <property type="match status" value="1"/>
</dbReference>
<dbReference type="InterPro" id="IPR016193">
    <property type="entry name" value="Cytidine_deaminase-like"/>
</dbReference>
<evidence type="ECO:0000256" key="2">
    <source>
        <dbReference type="ARBA" id="ARBA00023150"/>
    </source>
</evidence>
<accession>A0ABT5FHR0</accession>
<dbReference type="Pfam" id="PF02634">
    <property type="entry name" value="FdhD-NarQ"/>
    <property type="match status" value="1"/>
</dbReference>
<dbReference type="Proteomes" id="UP001528411">
    <property type="component" value="Unassembled WGS sequence"/>
</dbReference>
<keyword evidence="1" id="KW-0963">Cytoplasm</keyword>
<dbReference type="EMBL" id="JAQOMS010000002">
    <property type="protein sequence ID" value="MDC2890734.1"/>
    <property type="molecule type" value="Genomic_DNA"/>
</dbReference>
<dbReference type="PIRSF" id="PIRSF015626">
    <property type="entry name" value="FdhD"/>
    <property type="match status" value="1"/>
</dbReference>
<name>A0ABT5FHR0_9GAMM</name>
<dbReference type="InterPro" id="IPR003786">
    <property type="entry name" value="FdhD"/>
</dbReference>
<dbReference type="Gene3D" id="3.10.20.10">
    <property type="match status" value="1"/>
</dbReference>
<protein>
    <submittedName>
        <fullName evidence="3">Formate dehydrogenase accessory sulfurtransferase FdhD</fullName>
    </submittedName>
</protein>
<dbReference type="Gene3D" id="3.40.140.10">
    <property type="entry name" value="Cytidine Deaminase, domain 2"/>
    <property type="match status" value="1"/>
</dbReference>
<sequence>MPTSATPLKALSTHLVEEHPVAIEINQVSYAVMLASPHDLEEFVIGFLLSNLVISHNRDIHDINISQQDNAYIVNVIIANRCLVNLQQRQRQLKGTTGCGLCGTETLTQAFPTLPTLPAMSAISPNLKTTLSVIRRKLSTWQTLAKNSGALHAAFWLNTDGQIVACREDIGRHNALDKLIGYLLKNGIDRRQGAILITSRCSVELVQKSILAGVPTLISLASPSQFAVNLAAEHNLLLVQIPKKISLSIMVSSNL</sequence>
<keyword evidence="2" id="KW-0501">Molybdenum cofactor biosynthesis</keyword>
<evidence type="ECO:0000256" key="1">
    <source>
        <dbReference type="ARBA" id="ARBA00022490"/>
    </source>
</evidence>
<evidence type="ECO:0000313" key="3">
    <source>
        <dbReference type="EMBL" id="MDC2890734.1"/>
    </source>
</evidence>
<dbReference type="SUPFAM" id="SSF53927">
    <property type="entry name" value="Cytidine deaminase-like"/>
    <property type="match status" value="1"/>
</dbReference>
<reference evidence="3 4" key="1">
    <citation type="submission" date="2023-01" db="EMBL/GenBank/DDBJ databases">
        <title>Psychrosphaera sp. nov., isolated from marine algae.</title>
        <authorList>
            <person name="Bayburt H."/>
            <person name="Choi B.J."/>
            <person name="Kim J.M."/>
            <person name="Choi D.G."/>
            <person name="Jeon C.O."/>
        </authorList>
    </citation>
    <scope>NUCLEOTIDE SEQUENCE [LARGE SCALE GENOMIC DNA]</scope>
    <source>
        <strain evidence="3 4">G1-22</strain>
    </source>
</reference>
<dbReference type="RefSeq" id="WP_272181841.1">
    <property type="nucleotide sequence ID" value="NZ_JAQOMS010000002.1"/>
</dbReference>
<dbReference type="PANTHER" id="PTHR30592">
    <property type="entry name" value="FORMATE DEHYDROGENASE"/>
    <property type="match status" value="1"/>
</dbReference>
<organism evidence="3 4">
    <name type="scientific">Psychrosphaera algicola</name>
    <dbReference type="NCBI Taxonomy" id="3023714"/>
    <lineage>
        <taxon>Bacteria</taxon>
        <taxon>Pseudomonadati</taxon>
        <taxon>Pseudomonadota</taxon>
        <taxon>Gammaproteobacteria</taxon>
        <taxon>Alteromonadales</taxon>
        <taxon>Pseudoalteromonadaceae</taxon>
        <taxon>Psychrosphaera</taxon>
    </lineage>
</organism>
<comment type="caution">
    <text evidence="3">The sequence shown here is derived from an EMBL/GenBank/DDBJ whole genome shotgun (WGS) entry which is preliminary data.</text>
</comment>
<evidence type="ECO:0000313" key="4">
    <source>
        <dbReference type="Proteomes" id="UP001528411"/>
    </source>
</evidence>
<gene>
    <name evidence="3" type="primary">fdhD</name>
    <name evidence="3" type="ORF">PN838_20790</name>
</gene>
<dbReference type="PANTHER" id="PTHR30592:SF1">
    <property type="entry name" value="SULFUR CARRIER PROTEIN FDHD"/>
    <property type="match status" value="1"/>
</dbReference>
<keyword evidence="4" id="KW-1185">Reference proteome</keyword>
<proteinExistence type="predicted"/>